<dbReference type="InterPro" id="IPR037459">
    <property type="entry name" value="RhgT-like"/>
</dbReference>
<keyword evidence="6" id="KW-1185">Reference proteome</keyword>
<dbReference type="Gene3D" id="3.40.50.1110">
    <property type="entry name" value="SGNH hydrolase"/>
    <property type="match status" value="1"/>
</dbReference>
<evidence type="ECO:0000259" key="3">
    <source>
        <dbReference type="Pfam" id="PF13472"/>
    </source>
</evidence>
<comment type="similarity">
    <text evidence="1">Belongs to the 'GDSL' lipolytic enzyme family.</text>
</comment>
<dbReference type="AlphaFoldDB" id="A0AAE3MFX6"/>
<proteinExistence type="inferred from homology"/>
<gene>
    <name evidence="5" type="ORF">OM074_15890</name>
</gene>
<dbReference type="GO" id="GO:0016788">
    <property type="term" value="F:hydrolase activity, acting on ester bonds"/>
    <property type="evidence" value="ECO:0007669"/>
    <property type="project" value="UniProtKB-ARBA"/>
</dbReference>
<evidence type="ECO:0000313" key="6">
    <source>
        <dbReference type="Proteomes" id="UP001207408"/>
    </source>
</evidence>
<dbReference type="CDD" id="cd01821">
    <property type="entry name" value="Rhamnogalacturan_acetylesterase_like"/>
    <property type="match status" value="1"/>
</dbReference>
<dbReference type="Pfam" id="PF13472">
    <property type="entry name" value="Lipase_GDSL_2"/>
    <property type="match status" value="1"/>
</dbReference>
<dbReference type="InterPro" id="IPR049033">
    <property type="entry name" value="AGA-YXIM_GBD"/>
</dbReference>
<evidence type="ECO:0000256" key="1">
    <source>
        <dbReference type="ARBA" id="ARBA00008668"/>
    </source>
</evidence>
<protein>
    <submittedName>
        <fullName evidence="5">Rhamnogalacturonan acetylesterase</fullName>
    </submittedName>
</protein>
<dbReference type="EMBL" id="JAPDPI010000038">
    <property type="protein sequence ID" value="MCW3807118.1"/>
    <property type="molecule type" value="Genomic_DNA"/>
</dbReference>
<evidence type="ECO:0000259" key="4">
    <source>
        <dbReference type="Pfam" id="PF21254"/>
    </source>
</evidence>
<dbReference type="SUPFAM" id="SSF49785">
    <property type="entry name" value="Galactose-binding domain-like"/>
    <property type="match status" value="1"/>
</dbReference>
<dbReference type="InterPro" id="IPR008979">
    <property type="entry name" value="Galactose-bd-like_sf"/>
</dbReference>
<feature type="domain" description="Beta-agarase/YXIM esterase-like galactose-binding" evidence="4">
    <location>
        <begin position="19"/>
        <end position="119"/>
    </location>
</feature>
<dbReference type="Pfam" id="PF21254">
    <property type="entry name" value="AGA-YXIM_GBD"/>
    <property type="match status" value="1"/>
</dbReference>
<dbReference type="PANTHER" id="PTHR43695">
    <property type="entry name" value="PUTATIVE (AFU_ORTHOLOGUE AFUA_2G17250)-RELATED"/>
    <property type="match status" value="1"/>
</dbReference>
<keyword evidence="2" id="KW-0378">Hydrolase</keyword>
<organism evidence="5 6">
    <name type="scientific">Plebeiibacterium marinum</name>
    <dbReference type="NCBI Taxonomy" id="2992111"/>
    <lineage>
        <taxon>Bacteria</taxon>
        <taxon>Pseudomonadati</taxon>
        <taxon>Bacteroidota</taxon>
        <taxon>Bacteroidia</taxon>
        <taxon>Marinilabiliales</taxon>
        <taxon>Marinilabiliaceae</taxon>
        <taxon>Plebeiibacterium</taxon>
    </lineage>
</organism>
<comment type="caution">
    <text evidence="5">The sequence shown here is derived from an EMBL/GenBank/DDBJ whole genome shotgun (WGS) entry which is preliminary data.</text>
</comment>
<evidence type="ECO:0000256" key="2">
    <source>
        <dbReference type="ARBA" id="ARBA00022801"/>
    </source>
</evidence>
<name>A0AAE3MFX6_9BACT</name>
<dbReference type="InterPro" id="IPR036514">
    <property type="entry name" value="SGNH_hydro_sf"/>
</dbReference>
<reference evidence="5" key="1">
    <citation type="submission" date="2022-10" db="EMBL/GenBank/DDBJ databases">
        <authorList>
            <person name="Yu W.X."/>
        </authorList>
    </citation>
    <scope>NUCLEOTIDE SEQUENCE</scope>
    <source>
        <strain evidence="5">D04</strain>
    </source>
</reference>
<sequence length="434" mass="49302">MLLLIQFTQPLIAESNKQWKFDLGSSEVEKGYVVVTPETTYSDNLGYGMLCPNGELCSVEAKKGDRLMDDCITSEQPFFFQLNLEEGRYKVTVTLGSASKKSETTVKAESRRLMLENITTTEGQSVTKSFVVDVRRPEINDSLRIRLNKREFGSTNWDNNLCLEFNGSWPSVSSIVVEEVKDLPVIFLAGNSTVTDQAREPWASWGQMLPRFLSPKVVVANYAESGLTLKSFKYQNRLKKVISVMQPGDYLFMEFAHNDQKKGSCYVEPFTTYQDELRFFINEAKSKGGIPVLVTSTNRRKFDEKGKLVNTLGDYPDAMRQLSIEEGIRLIDLNAMSKTLYEALGVEGSKKAFVHYPLNTFPGVNRELKDNTHFNAYRAYELAKCVVSKMICMNEFKNYIVDDFKPFNPANPDLVDNFYWPLTPAFDAEKPEGN</sequence>
<dbReference type="InterPro" id="IPR013830">
    <property type="entry name" value="SGNH_hydro"/>
</dbReference>
<accession>A0AAE3MFX6</accession>
<dbReference type="PANTHER" id="PTHR43695:SF1">
    <property type="entry name" value="RHAMNOGALACTURONAN ACETYLESTERASE"/>
    <property type="match status" value="1"/>
</dbReference>
<dbReference type="RefSeq" id="WP_301201209.1">
    <property type="nucleotide sequence ID" value="NZ_JAPDPI010000038.1"/>
</dbReference>
<dbReference type="SUPFAM" id="SSF52266">
    <property type="entry name" value="SGNH hydrolase"/>
    <property type="match status" value="1"/>
</dbReference>
<evidence type="ECO:0000313" key="5">
    <source>
        <dbReference type="EMBL" id="MCW3807118.1"/>
    </source>
</evidence>
<feature type="domain" description="SGNH hydrolase-type esterase" evidence="3">
    <location>
        <begin position="191"/>
        <end position="335"/>
    </location>
</feature>
<dbReference type="Proteomes" id="UP001207408">
    <property type="component" value="Unassembled WGS sequence"/>
</dbReference>
<dbReference type="Gene3D" id="2.60.120.430">
    <property type="entry name" value="Galactose-binding lectin"/>
    <property type="match status" value="1"/>
</dbReference>